<dbReference type="Proteomes" id="UP000591131">
    <property type="component" value="Unassembled WGS sequence"/>
</dbReference>
<proteinExistence type="predicted"/>
<organism evidence="2 3">
    <name type="scientific">Perkinsus chesapeaki</name>
    <name type="common">Clam parasite</name>
    <name type="synonym">Perkinsus andrewsi</name>
    <dbReference type="NCBI Taxonomy" id="330153"/>
    <lineage>
        <taxon>Eukaryota</taxon>
        <taxon>Sar</taxon>
        <taxon>Alveolata</taxon>
        <taxon>Perkinsozoa</taxon>
        <taxon>Perkinsea</taxon>
        <taxon>Perkinsida</taxon>
        <taxon>Perkinsidae</taxon>
        <taxon>Perkinsus</taxon>
    </lineage>
</organism>
<name>A0A7J6LKB0_PERCH</name>
<evidence type="ECO:0000313" key="2">
    <source>
        <dbReference type="EMBL" id="KAF4659727.1"/>
    </source>
</evidence>
<feature type="compositionally biased region" description="Low complexity" evidence="1">
    <location>
        <begin position="148"/>
        <end position="163"/>
    </location>
</feature>
<gene>
    <name evidence="2" type="ORF">FOL47_007472</name>
</gene>
<keyword evidence="3" id="KW-1185">Reference proteome</keyword>
<feature type="region of interest" description="Disordered" evidence="1">
    <location>
        <begin position="145"/>
        <end position="183"/>
    </location>
</feature>
<sequence>MSQQQASILQFLSHIRVQEPFVNEDFGSHYCQEANGWSDEMALKKLPTLLEKVALFTFTRLSKDDKASLSKVLNKLEEEFAPEQSTAFDEFSNAHYNPTDSLYSYQLTELLDSSGLSLSLVDLRKSRESINSSQGALRMAKRLQAIQTTPSSSSPPATTSSSPNPVPMVDTSNPPSVQLNNPLEKPHPVVAAIADLTEAIRQEQEMMVNFISRRGKGKGGKGRSRYGRYQYQRRPIGNAYLNNGRNQTHQAPWTLTCDYCGIPGYFWRECRRRLRDQGVTTKCGNFDGRRNVRMPDNRESLLETDDLVRWMVIPITMLLCMIPVI</sequence>
<protein>
    <submittedName>
        <fullName evidence="2">Uncharacterized protein</fullName>
    </submittedName>
</protein>
<evidence type="ECO:0000313" key="3">
    <source>
        <dbReference type="Proteomes" id="UP000591131"/>
    </source>
</evidence>
<evidence type="ECO:0000256" key="1">
    <source>
        <dbReference type="SAM" id="MobiDB-lite"/>
    </source>
</evidence>
<accession>A0A7J6LKB0</accession>
<dbReference type="OrthoDB" id="5919731at2759"/>
<reference evidence="2 3" key="1">
    <citation type="submission" date="2020-04" db="EMBL/GenBank/DDBJ databases">
        <title>Perkinsus chesapeaki whole genome sequence.</title>
        <authorList>
            <person name="Bogema D.R."/>
        </authorList>
    </citation>
    <scope>NUCLEOTIDE SEQUENCE [LARGE SCALE GENOMIC DNA]</scope>
    <source>
        <strain evidence="2">ATCC PRA-425</strain>
    </source>
</reference>
<dbReference type="AlphaFoldDB" id="A0A7J6LKB0"/>
<feature type="compositionally biased region" description="Polar residues" evidence="1">
    <location>
        <begin position="170"/>
        <end position="181"/>
    </location>
</feature>
<comment type="caution">
    <text evidence="2">The sequence shown here is derived from an EMBL/GenBank/DDBJ whole genome shotgun (WGS) entry which is preliminary data.</text>
</comment>
<dbReference type="EMBL" id="JAAPAO010000442">
    <property type="protein sequence ID" value="KAF4659727.1"/>
    <property type="molecule type" value="Genomic_DNA"/>
</dbReference>